<gene>
    <name evidence="1" type="ORF">M9H77_29789</name>
</gene>
<name>A0ACB9ZVE8_CATRO</name>
<keyword evidence="2" id="KW-1185">Reference proteome</keyword>
<evidence type="ECO:0000313" key="1">
    <source>
        <dbReference type="EMBL" id="KAI5652602.1"/>
    </source>
</evidence>
<evidence type="ECO:0000313" key="2">
    <source>
        <dbReference type="Proteomes" id="UP001060085"/>
    </source>
</evidence>
<proteinExistence type="predicted"/>
<accession>A0ACB9ZVE8</accession>
<sequence>MVNFQELIFGFLEDEFEDSSEISSYSSSLGFDDGENVDEENDENISFNIEHSNKAFWESQEDLLKATLFRTTSIETKIRQATKEALREINSAGTVNCICPRNTAVHGCRNCTQKEISGRLQNAGYNCVICMSKWRHSPEIPSGKHSYMEVNNTSGKGEMKIIIELNFRAQFEMAKANEEYDRLINQLPEVFVGKFSRLQNLIKILCAASKKCMKEKKMHMAPWRKHKYMLAKWQGSPEAKPAVLLAVASPVRELVERPIRSRSSMLTFDLLENFPGLQSTTMIRVV</sequence>
<comment type="caution">
    <text evidence="1">The sequence shown here is derived from an EMBL/GenBank/DDBJ whole genome shotgun (WGS) entry which is preliminary data.</text>
</comment>
<reference evidence="2" key="1">
    <citation type="journal article" date="2023" name="Nat. Plants">
        <title>Single-cell RNA sequencing provides a high-resolution roadmap for understanding the multicellular compartmentation of specialized metabolism.</title>
        <authorList>
            <person name="Sun S."/>
            <person name="Shen X."/>
            <person name="Li Y."/>
            <person name="Li Y."/>
            <person name="Wang S."/>
            <person name="Li R."/>
            <person name="Zhang H."/>
            <person name="Shen G."/>
            <person name="Guo B."/>
            <person name="Wei J."/>
            <person name="Xu J."/>
            <person name="St-Pierre B."/>
            <person name="Chen S."/>
            <person name="Sun C."/>
        </authorList>
    </citation>
    <scope>NUCLEOTIDE SEQUENCE [LARGE SCALE GENOMIC DNA]</scope>
</reference>
<dbReference type="Proteomes" id="UP001060085">
    <property type="component" value="Linkage Group LG07"/>
</dbReference>
<organism evidence="1 2">
    <name type="scientific">Catharanthus roseus</name>
    <name type="common">Madagascar periwinkle</name>
    <name type="synonym">Vinca rosea</name>
    <dbReference type="NCBI Taxonomy" id="4058"/>
    <lineage>
        <taxon>Eukaryota</taxon>
        <taxon>Viridiplantae</taxon>
        <taxon>Streptophyta</taxon>
        <taxon>Embryophyta</taxon>
        <taxon>Tracheophyta</taxon>
        <taxon>Spermatophyta</taxon>
        <taxon>Magnoliopsida</taxon>
        <taxon>eudicotyledons</taxon>
        <taxon>Gunneridae</taxon>
        <taxon>Pentapetalae</taxon>
        <taxon>asterids</taxon>
        <taxon>lamiids</taxon>
        <taxon>Gentianales</taxon>
        <taxon>Apocynaceae</taxon>
        <taxon>Rauvolfioideae</taxon>
        <taxon>Vinceae</taxon>
        <taxon>Catharanthinae</taxon>
        <taxon>Catharanthus</taxon>
    </lineage>
</organism>
<dbReference type="EMBL" id="CM044707">
    <property type="protein sequence ID" value="KAI5652602.1"/>
    <property type="molecule type" value="Genomic_DNA"/>
</dbReference>
<protein>
    <submittedName>
        <fullName evidence="1">Uncharacterized protein</fullName>
    </submittedName>
</protein>